<organism evidence="8 9">
    <name type="scientific">Microbacterium keratanolyticum</name>
    <dbReference type="NCBI Taxonomy" id="67574"/>
    <lineage>
        <taxon>Bacteria</taxon>
        <taxon>Bacillati</taxon>
        <taxon>Actinomycetota</taxon>
        <taxon>Actinomycetes</taxon>
        <taxon>Micrococcales</taxon>
        <taxon>Microbacteriaceae</taxon>
        <taxon>Microbacterium</taxon>
    </lineage>
</organism>
<dbReference type="PANTHER" id="PTHR43730:SF1">
    <property type="entry name" value="BETA-MANNOSIDASE"/>
    <property type="match status" value="1"/>
</dbReference>
<dbReference type="InterPro" id="IPR013783">
    <property type="entry name" value="Ig-like_fold"/>
</dbReference>
<dbReference type="Pfam" id="PF22666">
    <property type="entry name" value="Glyco_hydro_2_N2"/>
    <property type="match status" value="1"/>
</dbReference>
<dbReference type="InterPro" id="IPR006102">
    <property type="entry name" value="Ig-like_GH2"/>
</dbReference>
<feature type="domain" description="Glycoside hydrolase family 2 immunoglobulin-like beta-sandwich" evidence="6">
    <location>
        <begin position="209"/>
        <end position="300"/>
    </location>
</feature>
<dbReference type="RefSeq" id="WP_204939136.1">
    <property type="nucleotide sequence ID" value="NZ_BAAAUM010000001.1"/>
</dbReference>
<sequence length="837" mass="92520">MHSTSLDSDSGTTWTLHPVRLAEGAPVLPDTIGATVPGVVHTDLLDAALIVDPYLGMNEQVDAWIGHSEWAYRARIAAPADDAAAEHIELVFDGLDTIATVSLDGVELGRTRNQHRTYRFDVTDALRAAGVAGAELEVRFDDVWAHAEALRDELGDRPNDYPTPGNFVRKMAANFGWDWGPQLVTAGIWRTVRLESWSGARLMSVVPQVTVDDEGAGLVQVTAVVNATTPAVRTVRIAVGDLFAEVPVETSGTTTATLRVPEIERWWPRGMGAQRRYDLDVTLREAADVLDVRSRKIGFRTVALDTTPDAHGTPFTFLINGTPVFIRGANWIPEDCFPSRVTRERYRARLTDAVDANLNMIRVWGGGIYESFDFYDLCDELGLLSWQDFLFACATYPEEQPLAGEIEAEARDNVARLAGHPSLVIWNGNNENIWAWHDWGWQAKLEAAPGGKSWGLGYYTDLLPEIVAEIDPSVPYWEGSPYSGVADIHPNDPAHGNMHIWDTWNRVDYRHYADYRPRFASEFGFQGPATWSTIQHAIADEPQHPDSPAMLLHQKAGDGNAKIIRGMLPHLPTPARTADGHYDLEQWHYLAQLNQARAVAFGTGYWRTLRPLCMGTIMWQLNDCWPVTSWSMVDGYGRRKPLWHAVRRVNAERFALIRRGETGLVLHLVNDGVTSWRAAGVVQTQDFGGGVHAEQEIDVIVAPLSSLRVDLSRGVSTVRDTGHQVVVARLDGLLDDRPVVFLYAEDLDLALQDAPVDVQVGTWVDGVQPVTLTAQTFTRGASLFPDRLDAAAWVSDVDLDLFAGEPVTVQVHADTPLDAAALASTLRTLNTLVRAAR</sequence>
<name>A0A9W6HT06_9MICO</name>
<evidence type="ECO:0000256" key="2">
    <source>
        <dbReference type="ARBA" id="ARBA00007401"/>
    </source>
</evidence>
<comment type="similarity">
    <text evidence="2">Belongs to the glycosyl hydrolase 2 family.</text>
</comment>
<evidence type="ECO:0000256" key="1">
    <source>
        <dbReference type="ARBA" id="ARBA00000829"/>
    </source>
</evidence>
<dbReference type="GO" id="GO:0006516">
    <property type="term" value="P:glycoprotein catabolic process"/>
    <property type="evidence" value="ECO:0007669"/>
    <property type="project" value="TreeGrafter"/>
</dbReference>
<evidence type="ECO:0000259" key="7">
    <source>
        <dbReference type="Pfam" id="PF22666"/>
    </source>
</evidence>
<dbReference type="EMBL" id="BSET01000001">
    <property type="protein sequence ID" value="GLK01500.1"/>
    <property type="molecule type" value="Genomic_DNA"/>
</dbReference>
<keyword evidence="5" id="KW-0326">Glycosidase</keyword>
<dbReference type="SUPFAM" id="SSF51445">
    <property type="entry name" value="(Trans)glycosidases"/>
    <property type="match status" value="1"/>
</dbReference>
<reference evidence="8" key="2">
    <citation type="submission" date="2023-01" db="EMBL/GenBank/DDBJ databases">
        <authorList>
            <person name="Sun Q."/>
            <person name="Evtushenko L."/>
        </authorList>
    </citation>
    <scope>NUCLEOTIDE SEQUENCE</scope>
    <source>
        <strain evidence="8">VKM Ac-1958</strain>
    </source>
</reference>
<evidence type="ECO:0000256" key="5">
    <source>
        <dbReference type="ARBA" id="ARBA00023295"/>
    </source>
</evidence>
<dbReference type="InterPro" id="IPR017853">
    <property type="entry name" value="GH"/>
</dbReference>
<gene>
    <name evidence="8" type="ORF">GCM10017596_12150</name>
</gene>
<dbReference type="Gene3D" id="3.20.20.80">
    <property type="entry name" value="Glycosidases"/>
    <property type="match status" value="1"/>
</dbReference>
<proteinExistence type="inferred from homology"/>
<reference evidence="8" key="1">
    <citation type="journal article" date="2014" name="Int. J. Syst. Evol. Microbiol.">
        <title>Complete genome sequence of Corynebacterium casei LMG S-19264T (=DSM 44701T), isolated from a smear-ripened cheese.</title>
        <authorList>
            <consortium name="US DOE Joint Genome Institute (JGI-PGF)"/>
            <person name="Walter F."/>
            <person name="Albersmeier A."/>
            <person name="Kalinowski J."/>
            <person name="Ruckert C."/>
        </authorList>
    </citation>
    <scope>NUCLEOTIDE SEQUENCE</scope>
    <source>
        <strain evidence="8">VKM Ac-1958</strain>
    </source>
</reference>
<comment type="catalytic activity">
    <reaction evidence="1">
        <text>Hydrolysis of terminal, non-reducing beta-D-mannose residues in beta-D-mannosides.</text>
        <dbReference type="EC" id="3.2.1.25"/>
    </reaction>
</comment>
<dbReference type="InterPro" id="IPR054593">
    <property type="entry name" value="Beta-mannosidase-like_N2"/>
</dbReference>
<dbReference type="SUPFAM" id="SSF49785">
    <property type="entry name" value="Galactose-binding domain-like"/>
    <property type="match status" value="1"/>
</dbReference>
<comment type="caution">
    <text evidence="8">The sequence shown here is derived from an EMBL/GenBank/DDBJ whole genome shotgun (WGS) entry which is preliminary data.</text>
</comment>
<evidence type="ECO:0000313" key="9">
    <source>
        <dbReference type="Proteomes" id="UP001142325"/>
    </source>
</evidence>
<dbReference type="InterPro" id="IPR036156">
    <property type="entry name" value="Beta-gal/glucu_dom_sf"/>
</dbReference>
<dbReference type="Pfam" id="PF00703">
    <property type="entry name" value="Glyco_hydro_2"/>
    <property type="match status" value="1"/>
</dbReference>
<evidence type="ECO:0000256" key="4">
    <source>
        <dbReference type="ARBA" id="ARBA00022801"/>
    </source>
</evidence>
<dbReference type="Gene3D" id="2.60.120.260">
    <property type="entry name" value="Galactose-binding domain-like"/>
    <property type="match status" value="1"/>
</dbReference>
<evidence type="ECO:0000313" key="8">
    <source>
        <dbReference type="EMBL" id="GLK01500.1"/>
    </source>
</evidence>
<dbReference type="PANTHER" id="PTHR43730">
    <property type="entry name" value="BETA-MANNOSIDASE"/>
    <property type="match status" value="1"/>
</dbReference>
<dbReference type="Gene3D" id="2.60.40.10">
    <property type="entry name" value="Immunoglobulins"/>
    <property type="match status" value="1"/>
</dbReference>
<dbReference type="InterPro" id="IPR008979">
    <property type="entry name" value="Galactose-bd-like_sf"/>
</dbReference>
<dbReference type="Proteomes" id="UP001142325">
    <property type="component" value="Unassembled WGS sequence"/>
</dbReference>
<keyword evidence="9" id="KW-1185">Reference proteome</keyword>
<evidence type="ECO:0000256" key="3">
    <source>
        <dbReference type="ARBA" id="ARBA00012754"/>
    </source>
</evidence>
<keyword evidence="4" id="KW-0378">Hydrolase</keyword>
<dbReference type="GO" id="GO:0004567">
    <property type="term" value="F:beta-mannosidase activity"/>
    <property type="evidence" value="ECO:0007669"/>
    <property type="project" value="UniProtKB-EC"/>
</dbReference>
<feature type="domain" description="Beta-mannosidase-like galactose-binding" evidence="7">
    <location>
        <begin position="31"/>
        <end position="190"/>
    </location>
</feature>
<dbReference type="EC" id="3.2.1.25" evidence="3"/>
<protein>
    <recommendedName>
        <fullName evidence="3">beta-mannosidase</fullName>
        <ecNumber evidence="3">3.2.1.25</ecNumber>
    </recommendedName>
</protein>
<dbReference type="InterPro" id="IPR050887">
    <property type="entry name" value="Beta-mannosidase_GH2"/>
</dbReference>
<accession>A0A9W6HT06</accession>
<dbReference type="SUPFAM" id="SSF49303">
    <property type="entry name" value="beta-Galactosidase/glucuronidase domain"/>
    <property type="match status" value="1"/>
</dbReference>
<dbReference type="GO" id="GO:0005975">
    <property type="term" value="P:carbohydrate metabolic process"/>
    <property type="evidence" value="ECO:0007669"/>
    <property type="project" value="InterPro"/>
</dbReference>
<dbReference type="AlphaFoldDB" id="A0A9W6HT06"/>
<dbReference type="FunFam" id="3.20.20.80:FF:000050">
    <property type="entry name" value="Beta-mannosidase B"/>
    <property type="match status" value="1"/>
</dbReference>
<evidence type="ECO:0000259" key="6">
    <source>
        <dbReference type="Pfam" id="PF00703"/>
    </source>
</evidence>